<dbReference type="Pfam" id="PF01582">
    <property type="entry name" value="TIR"/>
    <property type="match status" value="1"/>
</dbReference>
<accession>A0A866WLN1</accession>
<dbReference type="EMBL" id="MT488492">
    <property type="protein sequence ID" value="QOE89078.1"/>
    <property type="molecule type" value="Genomic_DNA"/>
</dbReference>
<evidence type="ECO:0000259" key="2">
    <source>
        <dbReference type="PROSITE" id="PS50104"/>
    </source>
</evidence>
<dbReference type="PANTHER" id="PTHR32009">
    <property type="entry name" value="TMV RESISTANCE PROTEIN N-LIKE"/>
    <property type="match status" value="1"/>
</dbReference>
<feature type="domain" description="TIR" evidence="2">
    <location>
        <begin position="13"/>
        <end position="90"/>
    </location>
</feature>
<protein>
    <submittedName>
        <fullName evidence="3">Truncated DM10</fullName>
    </submittedName>
</protein>
<dbReference type="InterPro" id="IPR035897">
    <property type="entry name" value="Toll_tir_struct_dom_sf"/>
</dbReference>
<evidence type="ECO:0000256" key="1">
    <source>
        <dbReference type="ARBA" id="ARBA00023027"/>
    </source>
</evidence>
<dbReference type="PANTHER" id="PTHR32009:SF115">
    <property type="entry name" value="RPP1-LIKE DISEASE RESISTANCE PROTEIN-RELATED"/>
    <property type="match status" value="1"/>
</dbReference>
<proteinExistence type="predicted"/>
<reference evidence="3" key="2">
    <citation type="submission" date="2020-05" db="EMBL/GenBank/DDBJ databases">
        <authorList>
            <person name="Barragan C.A."/>
            <person name="Collenberg M."/>
            <person name="Wang J."/>
            <person name="Lee R.R.Q."/>
            <person name="Cher W.Y."/>
            <person name="Rabanal F.A."/>
            <person name="Ashkenazy H."/>
            <person name="Weigel D."/>
            <person name="Chae E."/>
        </authorList>
    </citation>
    <scope>NUCLEOTIDE SEQUENCE</scope>
    <source>
        <strain evidence="3">Sha_10015</strain>
    </source>
</reference>
<dbReference type="PROSITE" id="PS50104">
    <property type="entry name" value="TIR"/>
    <property type="match status" value="1"/>
</dbReference>
<sequence length="90" mass="10342">MASSSSSSWSRTWRYRVFTSFHGPDVRKTFLSHLRKQFSYNGISMFDDQSIERSQTISPALTGAIKESRISIVVLSKNYASSRWCLDELL</sequence>
<dbReference type="SUPFAM" id="SSF52200">
    <property type="entry name" value="Toll/Interleukin receptor TIR domain"/>
    <property type="match status" value="1"/>
</dbReference>
<keyword evidence="1" id="KW-0520">NAD</keyword>
<evidence type="ECO:0000313" key="3">
    <source>
        <dbReference type="EMBL" id="QOE89078.1"/>
    </source>
</evidence>
<dbReference type="GO" id="GO:0007165">
    <property type="term" value="P:signal transduction"/>
    <property type="evidence" value="ECO:0007669"/>
    <property type="project" value="InterPro"/>
</dbReference>
<name>A0A866WLN1_ARATH</name>
<reference evidence="3" key="1">
    <citation type="journal article" date="2020" name="Mol. Biol. Evol.">
        <title>A truncated singleton NLR causes hybrid necrosis in Arabidopsis thaliana.</title>
        <authorList>
            <person name="Barragan A.C."/>
            <person name="Collenberg M."/>
            <person name="Wang J."/>
            <person name="Lee R.R.Q."/>
            <person name="Cher W.Y."/>
            <person name="Rabanal F.A."/>
            <person name="Ashkenazy H."/>
            <person name="Weigel D."/>
            <person name="Chae E."/>
        </authorList>
    </citation>
    <scope>NUCLEOTIDE SEQUENCE</scope>
    <source>
        <strain evidence="3">Sha_10015</strain>
    </source>
</reference>
<dbReference type="AlphaFoldDB" id="A0A866WLN1"/>
<organism evidence="3">
    <name type="scientific">Arabidopsis thaliana</name>
    <name type="common">Mouse-ear cress</name>
    <dbReference type="NCBI Taxonomy" id="3702"/>
    <lineage>
        <taxon>Eukaryota</taxon>
        <taxon>Viridiplantae</taxon>
        <taxon>Streptophyta</taxon>
        <taxon>Embryophyta</taxon>
        <taxon>Tracheophyta</taxon>
        <taxon>Spermatophyta</taxon>
        <taxon>Magnoliopsida</taxon>
        <taxon>eudicotyledons</taxon>
        <taxon>Gunneridae</taxon>
        <taxon>Pentapetalae</taxon>
        <taxon>rosids</taxon>
        <taxon>malvids</taxon>
        <taxon>Brassicales</taxon>
        <taxon>Brassicaceae</taxon>
        <taxon>Camelineae</taxon>
        <taxon>Arabidopsis</taxon>
    </lineage>
</organism>
<dbReference type="SMART" id="SM00255">
    <property type="entry name" value="TIR"/>
    <property type="match status" value="1"/>
</dbReference>
<dbReference type="InterPro" id="IPR000157">
    <property type="entry name" value="TIR_dom"/>
</dbReference>
<dbReference type="Gene3D" id="3.40.50.10140">
    <property type="entry name" value="Toll/interleukin-1 receptor homology (TIR) domain"/>
    <property type="match status" value="1"/>
</dbReference>